<evidence type="ECO:0000313" key="2">
    <source>
        <dbReference type="EMBL" id="BAC18024.1"/>
    </source>
</evidence>
<keyword evidence="1" id="KW-1133">Transmembrane helix</keyword>
<protein>
    <recommendedName>
        <fullName evidence="4">Integral membrane protein</fullName>
    </recommendedName>
</protein>
<evidence type="ECO:0008006" key="4">
    <source>
        <dbReference type="Google" id="ProtNLM"/>
    </source>
</evidence>
<dbReference type="Pfam" id="PF19700">
    <property type="entry name" value="DUF6198"/>
    <property type="match status" value="1"/>
</dbReference>
<dbReference type="eggNOG" id="COG2364">
    <property type="taxonomic scope" value="Bacteria"/>
</dbReference>
<sequence>MVADKSARDPSTRYSTPVRWGMFFLGVWIMTIGIALTVHADLGTTPISTVPAAIAAASSLSFGVVTILISIVLVIAQKVILRSRFVTFQYWQFLVAVVFGVLCDVSLYMMDFIQPSNYVWQGVTVIVGAVAVSLGVFLQILPRILYSPGEGIVAAITIASGWRFGTVKQLFDWSLILIAVAIGLIFVGELVGVREGTIFAAFAVGGCVKLYQRLYDTHLRRTL</sequence>
<keyword evidence="1" id="KW-0812">Transmembrane</keyword>
<dbReference type="KEGG" id="cef:CE1214"/>
<dbReference type="InterPro" id="IPR038750">
    <property type="entry name" value="YczE/YyaS-like"/>
</dbReference>
<dbReference type="STRING" id="196164.gene:10741622"/>
<feature type="transmembrane region" description="Helical" evidence="1">
    <location>
        <begin position="52"/>
        <end position="76"/>
    </location>
</feature>
<evidence type="ECO:0000256" key="1">
    <source>
        <dbReference type="SAM" id="Phobius"/>
    </source>
</evidence>
<accession>C8NMM4</accession>
<feature type="transmembrane region" description="Helical" evidence="1">
    <location>
        <begin position="88"/>
        <end position="110"/>
    </location>
</feature>
<organism evidence="2 3">
    <name type="scientific">Corynebacterium efficiens (strain DSM 44549 / YS-314 / AJ 12310 / JCM 11189 / NBRC 100395)</name>
    <dbReference type="NCBI Taxonomy" id="196164"/>
    <lineage>
        <taxon>Bacteria</taxon>
        <taxon>Bacillati</taxon>
        <taxon>Actinomycetota</taxon>
        <taxon>Actinomycetes</taxon>
        <taxon>Mycobacteriales</taxon>
        <taxon>Corynebacteriaceae</taxon>
        <taxon>Corynebacterium</taxon>
    </lineage>
</organism>
<feature type="transmembrane region" description="Helical" evidence="1">
    <location>
        <begin position="170"/>
        <end position="187"/>
    </location>
</feature>
<proteinExistence type="predicted"/>
<dbReference type="PANTHER" id="PTHR40078">
    <property type="entry name" value="INTEGRAL MEMBRANE PROTEIN-RELATED"/>
    <property type="match status" value="1"/>
</dbReference>
<dbReference type="HOGENOM" id="CLU_083843_2_0_11"/>
<dbReference type="AlphaFoldDB" id="Q8FQA7"/>
<keyword evidence="1" id="KW-0472">Membrane</keyword>
<evidence type="ECO:0000313" key="3">
    <source>
        <dbReference type="Proteomes" id="UP000001409"/>
    </source>
</evidence>
<dbReference type="PANTHER" id="PTHR40078:SF1">
    <property type="entry name" value="INTEGRAL MEMBRANE PROTEIN"/>
    <property type="match status" value="1"/>
</dbReference>
<dbReference type="RefSeq" id="WP_006769827.1">
    <property type="nucleotide sequence ID" value="NC_004369.1"/>
</dbReference>
<reference evidence="2 3" key="1">
    <citation type="journal article" date="2003" name="Genome Res.">
        <title>Comparative complete genome sequence analysis of the amino acid replacements responsible for the thermostability of Corynebacterium efficiens.</title>
        <authorList>
            <person name="Nishio Y."/>
            <person name="Nakamura Y."/>
            <person name="Kawarabayasi Y."/>
            <person name="Usuda Y."/>
            <person name="Kimura E."/>
            <person name="Sugimoto S."/>
            <person name="Matsui K."/>
            <person name="Yamagishi A."/>
            <person name="Kikuchi H."/>
            <person name="Ikeo K."/>
            <person name="Gojobori T."/>
        </authorList>
    </citation>
    <scope>NUCLEOTIDE SEQUENCE [LARGE SCALE GENOMIC DNA]</scope>
    <source>
        <strain evidence="3">DSM 44549 / YS-314 / AJ 12310 / JCM 11189 / NBRC 100395</strain>
    </source>
</reference>
<dbReference type="OrthoDB" id="87655at2"/>
<feature type="transmembrane region" description="Helical" evidence="1">
    <location>
        <begin position="20"/>
        <end position="40"/>
    </location>
</feature>
<name>Q8FQA7_COREF</name>
<keyword evidence="3" id="KW-1185">Reference proteome</keyword>
<dbReference type="EMBL" id="BA000035">
    <property type="protein sequence ID" value="BAC18024.1"/>
    <property type="molecule type" value="Genomic_DNA"/>
</dbReference>
<feature type="transmembrane region" description="Helical" evidence="1">
    <location>
        <begin position="122"/>
        <end position="141"/>
    </location>
</feature>
<dbReference type="Proteomes" id="UP000001409">
    <property type="component" value="Chromosome"/>
</dbReference>
<accession>Q8FQA7</accession>